<evidence type="ECO:0000313" key="2">
    <source>
        <dbReference type="EMBL" id="QHQ38498.1"/>
    </source>
</evidence>
<dbReference type="OrthoDB" id="5986593at2"/>
<evidence type="ECO:0000313" key="3">
    <source>
        <dbReference type="Proteomes" id="UP000464675"/>
    </source>
</evidence>
<reference evidence="1 4" key="2">
    <citation type="submission" date="2020-08" db="EMBL/GenBank/DDBJ databases">
        <title>Genomic Encyclopedia of Type Strains, Phase IV (KMG-IV): sequencing the most valuable type-strain genomes for metagenomic binning, comparative biology and taxonomic classification.</title>
        <authorList>
            <person name="Goeker M."/>
        </authorList>
    </citation>
    <scope>NUCLEOTIDE SEQUENCE [LARGE SCALE GENOMIC DNA]</scope>
    <source>
        <strain evidence="1 4">DSM 11525</strain>
    </source>
</reference>
<dbReference type="Proteomes" id="UP000464675">
    <property type="component" value="Chromosome"/>
</dbReference>
<sequence length="125" mass="14356">MPFSKAVGITVETTQDLIIYGYNLDSIPGKKIHEYSITNFPGPRNRYVLYRDRVPSGSKLNVVAVRRCSDCFLDSSPRVKIEIQSSYFGEVYQVPIYVDEKFLVKSWSSESKPVEINSEYFSRVD</sequence>
<dbReference type="Proteomes" id="UP000563601">
    <property type="component" value="Unassembled WGS sequence"/>
</dbReference>
<dbReference type="AlphaFoldDB" id="A0A6P1T6W5"/>
<reference evidence="2 3" key="1">
    <citation type="submission" date="2020-01" db="EMBL/GenBank/DDBJ databases">
        <title>The possibility of degradation of plastic by Microbulbifer hydrolyticus IRE-31.</title>
        <authorList>
            <person name="Liu L."/>
        </authorList>
    </citation>
    <scope>NUCLEOTIDE SEQUENCE [LARGE SCALE GENOMIC DNA]</scope>
    <source>
        <strain evidence="2 3">IRE-31</strain>
    </source>
</reference>
<name>A0A6P1T6W5_9GAMM</name>
<evidence type="ECO:0000313" key="1">
    <source>
        <dbReference type="EMBL" id="MBB5213242.1"/>
    </source>
</evidence>
<proteinExistence type="predicted"/>
<dbReference type="EMBL" id="CP047491">
    <property type="protein sequence ID" value="QHQ38498.1"/>
    <property type="molecule type" value="Genomic_DNA"/>
</dbReference>
<gene>
    <name evidence="2" type="ORF">GTQ55_05480</name>
    <name evidence="1" type="ORF">HNQ53_003490</name>
</gene>
<protein>
    <submittedName>
        <fullName evidence="1">Uncharacterized protein</fullName>
    </submittedName>
</protein>
<keyword evidence="3" id="KW-1185">Reference proteome</keyword>
<organism evidence="1 4">
    <name type="scientific">Microbulbifer hydrolyticus</name>
    <dbReference type="NCBI Taxonomy" id="48074"/>
    <lineage>
        <taxon>Bacteria</taxon>
        <taxon>Pseudomonadati</taxon>
        <taxon>Pseudomonadota</taxon>
        <taxon>Gammaproteobacteria</taxon>
        <taxon>Cellvibrionales</taxon>
        <taxon>Microbulbiferaceae</taxon>
        <taxon>Microbulbifer</taxon>
    </lineage>
</organism>
<accession>A0A6P1T6W5</accession>
<dbReference type="EMBL" id="JACHHR010000007">
    <property type="protein sequence ID" value="MBB5213242.1"/>
    <property type="molecule type" value="Genomic_DNA"/>
</dbReference>
<evidence type="ECO:0000313" key="4">
    <source>
        <dbReference type="Proteomes" id="UP000563601"/>
    </source>
</evidence>
<dbReference type="RefSeq" id="WP_161857832.1">
    <property type="nucleotide sequence ID" value="NZ_CP047491.1"/>
</dbReference>